<feature type="region of interest" description="Disordered" evidence="1">
    <location>
        <begin position="1"/>
        <end position="27"/>
    </location>
</feature>
<keyword evidence="3" id="KW-1185">Reference proteome</keyword>
<dbReference type="Proteomes" id="UP000324748">
    <property type="component" value="Unassembled WGS sequence"/>
</dbReference>
<gene>
    <name evidence="2" type="ORF">PGT21_005085</name>
</gene>
<comment type="caution">
    <text evidence="2">The sequence shown here is derived from an EMBL/GenBank/DDBJ whole genome shotgun (WGS) entry which is preliminary data.</text>
</comment>
<organism evidence="2 3">
    <name type="scientific">Puccinia graminis f. sp. tritici</name>
    <dbReference type="NCBI Taxonomy" id="56615"/>
    <lineage>
        <taxon>Eukaryota</taxon>
        <taxon>Fungi</taxon>
        <taxon>Dikarya</taxon>
        <taxon>Basidiomycota</taxon>
        <taxon>Pucciniomycotina</taxon>
        <taxon>Pucciniomycetes</taxon>
        <taxon>Pucciniales</taxon>
        <taxon>Pucciniaceae</taxon>
        <taxon>Puccinia</taxon>
    </lineage>
</organism>
<accession>A0A5B0LZD1</accession>
<dbReference type="AlphaFoldDB" id="A0A5B0LZD1"/>
<evidence type="ECO:0000313" key="2">
    <source>
        <dbReference type="EMBL" id="KAA1068894.1"/>
    </source>
</evidence>
<name>A0A5B0LZD1_PUCGR</name>
<dbReference type="EMBL" id="VSWC01000183">
    <property type="protein sequence ID" value="KAA1068894.1"/>
    <property type="molecule type" value="Genomic_DNA"/>
</dbReference>
<reference evidence="2 3" key="1">
    <citation type="submission" date="2019-05" db="EMBL/GenBank/DDBJ databases">
        <title>Emergence of the Ug99 lineage of the wheat stem rust pathogen through somatic hybridization.</title>
        <authorList>
            <person name="Li F."/>
            <person name="Upadhyaya N.M."/>
            <person name="Sperschneider J."/>
            <person name="Matny O."/>
            <person name="Nguyen-Phuc H."/>
            <person name="Mago R."/>
            <person name="Raley C."/>
            <person name="Miller M.E."/>
            <person name="Silverstein K.A.T."/>
            <person name="Henningsen E."/>
            <person name="Hirsch C.D."/>
            <person name="Visser B."/>
            <person name="Pretorius Z.A."/>
            <person name="Steffenson B.J."/>
            <person name="Schwessinger B."/>
            <person name="Dodds P.N."/>
            <person name="Figueroa M."/>
        </authorList>
    </citation>
    <scope>NUCLEOTIDE SEQUENCE [LARGE SCALE GENOMIC DNA]</scope>
    <source>
        <strain evidence="2">21-0</strain>
    </source>
</reference>
<evidence type="ECO:0000313" key="3">
    <source>
        <dbReference type="Proteomes" id="UP000324748"/>
    </source>
</evidence>
<proteinExistence type="predicted"/>
<feature type="compositionally biased region" description="Polar residues" evidence="1">
    <location>
        <begin position="1"/>
        <end position="15"/>
    </location>
</feature>
<protein>
    <submittedName>
        <fullName evidence="2">Uncharacterized protein</fullName>
    </submittedName>
</protein>
<sequence>MSIETPPSTGTSSTIRGGDIPSRHPFEESCPSAANSCPEGCIPSVTKNWLTICADIDPRSKLTGMSNRKVFIVPAIELGLSKEQVDTRNFEGPGAGRRPTTERWCRSIYDPKQVREHILKPPTAYIVFFISVFLIHNFDGASLLYSCLND</sequence>
<evidence type="ECO:0000256" key="1">
    <source>
        <dbReference type="SAM" id="MobiDB-lite"/>
    </source>
</evidence>